<evidence type="ECO:0000313" key="2">
    <source>
        <dbReference type="Proteomes" id="UP001615550"/>
    </source>
</evidence>
<protein>
    <recommendedName>
        <fullName evidence="3">Transmembrane protein</fullName>
    </recommendedName>
</protein>
<dbReference type="RefSeq" id="WP_400188109.1">
    <property type="nucleotide sequence ID" value="NZ_JBGORX010000005.1"/>
</dbReference>
<keyword evidence="2" id="KW-1185">Reference proteome</keyword>
<accession>A0ABW8D995</accession>
<evidence type="ECO:0000313" key="1">
    <source>
        <dbReference type="EMBL" id="MFJ1269285.1"/>
    </source>
</evidence>
<reference evidence="1 2" key="1">
    <citation type="submission" date="2024-08" db="EMBL/GenBank/DDBJ databases">
        <title>Draft Genome Sequence of Legionella lytica strain DSB2004, Isolated From a Fire Sprinkler System.</title>
        <authorList>
            <person name="Everhart A.D."/>
            <person name="Kidane D.T."/>
            <person name="Farone A.L."/>
            <person name="Farone M.B."/>
        </authorList>
    </citation>
    <scope>NUCLEOTIDE SEQUENCE [LARGE SCALE GENOMIC DNA]</scope>
    <source>
        <strain evidence="1 2">DSB2004</strain>
    </source>
</reference>
<dbReference type="Gene3D" id="2.130.10.10">
    <property type="entry name" value="YVTN repeat-like/Quinoprotein amine dehydrogenase"/>
    <property type="match status" value="1"/>
</dbReference>
<comment type="caution">
    <text evidence="1">The sequence shown here is derived from an EMBL/GenBank/DDBJ whole genome shotgun (WGS) entry which is preliminary data.</text>
</comment>
<name>A0ABW8D995_9GAMM</name>
<proteinExistence type="predicted"/>
<organism evidence="1 2">
    <name type="scientific">Legionella lytica</name>
    <dbReference type="NCBI Taxonomy" id="96232"/>
    <lineage>
        <taxon>Bacteria</taxon>
        <taxon>Pseudomonadati</taxon>
        <taxon>Pseudomonadota</taxon>
        <taxon>Gammaproteobacteria</taxon>
        <taxon>Legionellales</taxon>
        <taxon>Legionellaceae</taxon>
        <taxon>Legionella</taxon>
    </lineage>
</organism>
<dbReference type="SUPFAM" id="SSF63825">
    <property type="entry name" value="YWTD domain"/>
    <property type="match status" value="1"/>
</dbReference>
<gene>
    <name evidence="1" type="ORF">ACD661_12025</name>
</gene>
<dbReference type="InterPro" id="IPR015943">
    <property type="entry name" value="WD40/YVTN_repeat-like_dom_sf"/>
</dbReference>
<sequence>MKNTFLWRGTLAGASMFLLSTAYAGIPLWSFEALTSTNFPLGPTDTATVQYTVYNQSQRAKTLVLHSSLTPGVQQTSPCILAPKSQQGTCLLTLKVSGNALPANGIHGGPVLCQANADGSPNPNQCYRPSPASALNIQKVNTPVLASLAVSSNALQLQTFGSAQTITITNLSTNITATNVNALFIGTPLAGAVTASTCTSIAPQGSCTMTFTPTRIAVAPSMFTIQGANTSVVSTQLNVRESYVYVTKADGVARCIIDDNAAPGNCEQMTGEFNLPQGIAFNKTKTLAYVVNYATSDDTPVVKCTIDSEGKFDTCSSAWNSSTQGLGGIALSTDGSKAYITQIAGGSGTTIWNCEVADDGNLNCNGQAISASYSPNGITLNKNNTLSYVATLGLSGNDQIGLCPIINGSLNSCEGTPPTSSGSTPFLGAHNIALNNQETIAYVTNTGYDVHTDPTNPGFISVCSINSGGAFSVCNSIADPYTPVSGLINPTGLALTVNGAYAYIADFDANILVRCQVGNNTLTNCLSSSQVEGSGLVYLALG</sequence>
<dbReference type="EMBL" id="JBGORX010000005">
    <property type="protein sequence ID" value="MFJ1269285.1"/>
    <property type="molecule type" value="Genomic_DNA"/>
</dbReference>
<evidence type="ECO:0008006" key="3">
    <source>
        <dbReference type="Google" id="ProtNLM"/>
    </source>
</evidence>
<dbReference type="Proteomes" id="UP001615550">
    <property type="component" value="Unassembled WGS sequence"/>
</dbReference>